<accession>A0A420HTI4</accession>
<protein>
    <submittedName>
        <fullName evidence="2">Uncharacterized protein</fullName>
    </submittedName>
</protein>
<keyword evidence="3" id="KW-1185">Reference proteome</keyword>
<proteinExistence type="predicted"/>
<gene>
    <name evidence="2" type="ORF">OnM2_047068</name>
</gene>
<evidence type="ECO:0000313" key="3">
    <source>
        <dbReference type="Proteomes" id="UP000286134"/>
    </source>
</evidence>
<feature type="region of interest" description="Disordered" evidence="1">
    <location>
        <begin position="27"/>
        <end position="52"/>
    </location>
</feature>
<name>A0A420HTI4_9PEZI</name>
<comment type="caution">
    <text evidence="2">The sequence shown here is derived from an EMBL/GenBank/DDBJ whole genome shotgun (WGS) entry which is preliminary data.</text>
</comment>
<feature type="compositionally biased region" description="Acidic residues" evidence="1">
    <location>
        <begin position="27"/>
        <end position="45"/>
    </location>
</feature>
<organism evidence="2 3">
    <name type="scientific">Erysiphe neolycopersici</name>
    <dbReference type="NCBI Taxonomy" id="212602"/>
    <lineage>
        <taxon>Eukaryota</taxon>
        <taxon>Fungi</taxon>
        <taxon>Dikarya</taxon>
        <taxon>Ascomycota</taxon>
        <taxon>Pezizomycotina</taxon>
        <taxon>Leotiomycetes</taxon>
        <taxon>Erysiphales</taxon>
        <taxon>Erysiphaceae</taxon>
        <taxon>Erysiphe</taxon>
    </lineage>
</organism>
<dbReference type="Proteomes" id="UP000286134">
    <property type="component" value="Unassembled WGS sequence"/>
</dbReference>
<dbReference type="AlphaFoldDB" id="A0A420HTI4"/>
<dbReference type="EMBL" id="MCFK01004789">
    <property type="protein sequence ID" value="RKF60761.1"/>
    <property type="molecule type" value="Genomic_DNA"/>
</dbReference>
<evidence type="ECO:0000313" key="2">
    <source>
        <dbReference type="EMBL" id="RKF60761.1"/>
    </source>
</evidence>
<reference evidence="2 3" key="1">
    <citation type="journal article" date="2018" name="BMC Genomics">
        <title>Comparative genome analyses reveal sequence features reflecting distinct modes of host-adaptation between dicot and monocot powdery mildew.</title>
        <authorList>
            <person name="Wu Y."/>
            <person name="Ma X."/>
            <person name="Pan Z."/>
            <person name="Kale S.D."/>
            <person name="Song Y."/>
            <person name="King H."/>
            <person name="Zhang Q."/>
            <person name="Presley C."/>
            <person name="Deng X."/>
            <person name="Wei C.I."/>
            <person name="Xiao S."/>
        </authorList>
    </citation>
    <scope>NUCLEOTIDE SEQUENCE [LARGE SCALE GENOMIC DNA]</scope>
    <source>
        <strain evidence="2">UMSG2</strain>
    </source>
</reference>
<sequence length="52" mass="5886">MAEICLKCDKPLSEDCVECKGMPECMNEEEKSEEEQKEDEVDETTTTEPSNA</sequence>
<evidence type="ECO:0000256" key="1">
    <source>
        <dbReference type="SAM" id="MobiDB-lite"/>
    </source>
</evidence>